<name>A0A0A9H6F4_ARUDO</name>
<dbReference type="EMBL" id="GBRH01165569">
    <property type="protein sequence ID" value="JAE32327.1"/>
    <property type="molecule type" value="Transcribed_RNA"/>
</dbReference>
<reference evidence="1" key="1">
    <citation type="submission" date="2014-09" db="EMBL/GenBank/DDBJ databases">
        <authorList>
            <person name="Magalhaes I.L.F."/>
            <person name="Oliveira U."/>
            <person name="Santos F.R."/>
            <person name="Vidigal T.H.D.A."/>
            <person name="Brescovit A.D."/>
            <person name="Santos A.J."/>
        </authorList>
    </citation>
    <scope>NUCLEOTIDE SEQUENCE</scope>
    <source>
        <tissue evidence="1">Shoot tissue taken approximately 20 cm above the soil surface</tissue>
    </source>
</reference>
<protein>
    <submittedName>
        <fullName evidence="1">Uncharacterized protein</fullName>
    </submittedName>
</protein>
<proteinExistence type="predicted"/>
<accession>A0A0A9H6F4</accession>
<dbReference type="EMBL" id="GBRH01200916">
    <property type="protein sequence ID" value="JAD96979.1"/>
    <property type="molecule type" value="Transcribed_RNA"/>
</dbReference>
<sequence length="22" mass="2645">MLLIIPYKDIMFDMHCNTFVTV</sequence>
<organism evidence="1">
    <name type="scientific">Arundo donax</name>
    <name type="common">Giant reed</name>
    <name type="synonym">Donax arundinaceus</name>
    <dbReference type="NCBI Taxonomy" id="35708"/>
    <lineage>
        <taxon>Eukaryota</taxon>
        <taxon>Viridiplantae</taxon>
        <taxon>Streptophyta</taxon>
        <taxon>Embryophyta</taxon>
        <taxon>Tracheophyta</taxon>
        <taxon>Spermatophyta</taxon>
        <taxon>Magnoliopsida</taxon>
        <taxon>Liliopsida</taxon>
        <taxon>Poales</taxon>
        <taxon>Poaceae</taxon>
        <taxon>PACMAD clade</taxon>
        <taxon>Arundinoideae</taxon>
        <taxon>Arundineae</taxon>
        <taxon>Arundo</taxon>
    </lineage>
</organism>
<dbReference type="AlphaFoldDB" id="A0A0A9H6F4"/>
<reference evidence="1" key="2">
    <citation type="journal article" date="2015" name="Data Brief">
        <title>Shoot transcriptome of the giant reed, Arundo donax.</title>
        <authorList>
            <person name="Barrero R.A."/>
            <person name="Guerrero F.D."/>
            <person name="Moolhuijzen P."/>
            <person name="Goolsby J.A."/>
            <person name="Tidwell J."/>
            <person name="Bellgard S.E."/>
            <person name="Bellgard M.I."/>
        </authorList>
    </citation>
    <scope>NUCLEOTIDE SEQUENCE</scope>
    <source>
        <tissue evidence="1">Shoot tissue taken approximately 20 cm above the soil surface</tissue>
    </source>
</reference>
<evidence type="ECO:0000313" key="1">
    <source>
        <dbReference type="EMBL" id="JAE32327.1"/>
    </source>
</evidence>